<keyword evidence="1" id="KW-0732">Signal</keyword>
<gene>
    <name evidence="2" type="ORF">FMOSSE_LOCUS9565</name>
</gene>
<evidence type="ECO:0000313" key="2">
    <source>
        <dbReference type="EMBL" id="CAG8613016.1"/>
    </source>
</evidence>
<keyword evidence="3" id="KW-1185">Reference proteome</keyword>
<reference evidence="2" key="1">
    <citation type="submission" date="2021-06" db="EMBL/GenBank/DDBJ databases">
        <authorList>
            <person name="Kallberg Y."/>
            <person name="Tangrot J."/>
            <person name="Rosling A."/>
        </authorList>
    </citation>
    <scope>NUCLEOTIDE SEQUENCE</scope>
    <source>
        <strain evidence="2">87-6 pot B 2015</strain>
    </source>
</reference>
<feature type="chain" id="PRO_5040150025" evidence="1">
    <location>
        <begin position="25"/>
        <end position="96"/>
    </location>
</feature>
<organism evidence="2 3">
    <name type="scientific">Funneliformis mosseae</name>
    <name type="common">Endomycorrhizal fungus</name>
    <name type="synonym">Glomus mosseae</name>
    <dbReference type="NCBI Taxonomy" id="27381"/>
    <lineage>
        <taxon>Eukaryota</taxon>
        <taxon>Fungi</taxon>
        <taxon>Fungi incertae sedis</taxon>
        <taxon>Mucoromycota</taxon>
        <taxon>Glomeromycotina</taxon>
        <taxon>Glomeromycetes</taxon>
        <taxon>Glomerales</taxon>
        <taxon>Glomeraceae</taxon>
        <taxon>Funneliformis</taxon>
    </lineage>
</organism>
<dbReference type="EMBL" id="CAJVPP010002840">
    <property type="protein sequence ID" value="CAG8613016.1"/>
    <property type="molecule type" value="Genomic_DNA"/>
</dbReference>
<evidence type="ECO:0000256" key="1">
    <source>
        <dbReference type="SAM" id="SignalP"/>
    </source>
</evidence>
<protein>
    <submittedName>
        <fullName evidence="2">7504_t:CDS:1</fullName>
    </submittedName>
</protein>
<dbReference type="Proteomes" id="UP000789375">
    <property type="component" value="Unassembled WGS sequence"/>
</dbReference>
<name>A0A9N9CV01_FUNMO</name>
<feature type="signal peptide" evidence="1">
    <location>
        <begin position="1"/>
        <end position="24"/>
    </location>
</feature>
<dbReference type="AlphaFoldDB" id="A0A9N9CV01"/>
<proteinExistence type="predicted"/>
<comment type="caution">
    <text evidence="2">The sequence shown here is derived from an EMBL/GenBank/DDBJ whole genome shotgun (WGS) entry which is preliminary data.</text>
</comment>
<accession>A0A9N9CV01</accession>
<evidence type="ECO:0000313" key="3">
    <source>
        <dbReference type="Proteomes" id="UP000789375"/>
    </source>
</evidence>
<sequence>MALRNKSIILFVLIAIYFTSTSLSQTSCSMCVRCPMGKFECSCNNDKYFYENQFGNCNCQTGGYTSASAFPNGTCPTGKKPGPNGIWVGHTCNCSN</sequence>